<sequence length="256" mass="27029">MATTALRGLQMLETLAGMRQPATLRDIADRAGVSQSNTFRILQALEEEGYLHHLGRSGYRLASRSLALATVIGPRPAMLRLMYPVVARLAAVSGEAAVIHLRAGHFRVLVLGVPARSGPLLDPAGVLGERSPLASGASGRIILAYLDEKERASIDVGGISPQQLAVIRDRGYEMSFGENHPGINGISVPLLAEVDDAHIPPIALGAMTIAGPAERMADEVLLRLVGPLTSARRDLSPRLAALLGPNPGNTIDALDL</sequence>
<keyword evidence="3" id="KW-0804">Transcription</keyword>
<keyword evidence="2" id="KW-0238">DNA-binding</keyword>
<feature type="domain" description="HTH iclR-type" evidence="4">
    <location>
        <begin position="2"/>
        <end position="63"/>
    </location>
</feature>
<dbReference type="Proteomes" id="UP000037594">
    <property type="component" value="Unassembled WGS sequence"/>
</dbReference>
<dbReference type="RefSeq" id="WP_019347294.1">
    <property type="nucleotide sequence ID" value="NZ_AGSZ01000521.1"/>
</dbReference>
<dbReference type="GO" id="GO:0003700">
    <property type="term" value="F:DNA-binding transcription factor activity"/>
    <property type="evidence" value="ECO:0007669"/>
    <property type="project" value="TreeGrafter"/>
</dbReference>
<dbReference type="AlphaFoldDB" id="A0A0J8U8V5"/>
<dbReference type="GO" id="GO:0003677">
    <property type="term" value="F:DNA binding"/>
    <property type="evidence" value="ECO:0007669"/>
    <property type="project" value="UniProtKB-KW"/>
</dbReference>
<dbReference type="SUPFAM" id="SSF55781">
    <property type="entry name" value="GAF domain-like"/>
    <property type="match status" value="1"/>
</dbReference>
<dbReference type="Gene3D" id="3.30.450.40">
    <property type="match status" value="1"/>
</dbReference>
<evidence type="ECO:0000259" key="4">
    <source>
        <dbReference type="PROSITE" id="PS51077"/>
    </source>
</evidence>
<keyword evidence="1" id="KW-0805">Transcription regulation</keyword>
<dbReference type="PATRIC" id="fig|451644.5.peg.3002"/>
<dbReference type="SMART" id="SM00346">
    <property type="entry name" value="HTH_ICLR"/>
    <property type="match status" value="1"/>
</dbReference>
<feature type="domain" description="IclR-ED" evidence="5">
    <location>
        <begin position="64"/>
        <end position="241"/>
    </location>
</feature>
<accession>A0A0J8U8V5</accession>
<dbReference type="InterPro" id="IPR014757">
    <property type="entry name" value="Tscrpt_reg_IclR_C"/>
</dbReference>
<dbReference type="InterPro" id="IPR029016">
    <property type="entry name" value="GAF-like_dom_sf"/>
</dbReference>
<organism evidence="6 7">
    <name type="scientific">Mycolicibacterium conceptionense</name>
    <dbReference type="NCBI Taxonomy" id="451644"/>
    <lineage>
        <taxon>Bacteria</taxon>
        <taxon>Bacillati</taxon>
        <taxon>Actinomycetota</taxon>
        <taxon>Actinomycetes</taxon>
        <taxon>Mycobacteriales</taxon>
        <taxon>Mycobacteriaceae</taxon>
        <taxon>Mycolicibacterium</taxon>
    </lineage>
</organism>
<dbReference type="PANTHER" id="PTHR30136:SF35">
    <property type="entry name" value="HTH-TYPE TRANSCRIPTIONAL REGULATOR RV1719"/>
    <property type="match status" value="1"/>
</dbReference>
<proteinExistence type="predicted"/>
<evidence type="ECO:0000313" key="7">
    <source>
        <dbReference type="Proteomes" id="UP000037594"/>
    </source>
</evidence>
<dbReference type="Gene3D" id="1.10.10.10">
    <property type="entry name" value="Winged helix-like DNA-binding domain superfamily/Winged helix DNA-binding domain"/>
    <property type="match status" value="1"/>
</dbReference>
<comment type="caution">
    <text evidence="6">The sequence shown here is derived from an EMBL/GenBank/DDBJ whole genome shotgun (WGS) entry which is preliminary data.</text>
</comment>
<dbReference type="GO" id="GO:0045892">
    <property type="term" value="P:negative regulation of DNA-templated transcription"/>
    <property type="evidence" value="ECO:0007669"/>
    <property type="project" value="TreeGrafter"/>
</dbReference>
<protein>
    <submittedName>
        <fullName evidence="6">Transcriptional regulator</fullName>
    </submittedName>
</protein>
<evidence type="ECO:0000256" key="1">
    <source>
        <dbReference type="ARBA" id="ARBA00023015"/>
    </source>
</evidence>
<gene>
    <name evidence="6" type="ORF">ACT17_14545</name>
</gene>
<dbReference type="EMBL" id="LFOD01000011">
    <property type="protein sequence ID" value="KMV17846.1"/>
    <property type="molecule type" value="Genomic_DNA"/>
</dbReference>
<dbReference type="PROSITE" id="PS51077">
    <property type="entry name" value="HTH_ICLR"/>
    <property type="match status" value="1"/>
</dbReference>
<evidence type="ECO:0000259" key="5">
    <source>
        <dbReference type="PROSITE" id="PS51078"/>
    </source>
</evidence>
<dbReference type="OrthoDB" id="8479143at2"/>
<evidence type="ECO:0000256" key="3">
    <source>
        <dbReference type="ARBA" id="ARBA00023163"/>
    </source>
</evidence>
<dbReference type="InterPro" id="IPR005471">
    <property type="entry name" value="Tscrpt_reg_IclR_N"/>
</dbReference>
<dbReference type="PROSITE" id="PS51078">
    <property type="entry name" value="ICLR_ED"/>
    <property type="match status" value="1"/>
</dbReference>
<dbReference type="SUPFAM" id="SSF46785">
    <property type="entry name" value="Winged helix' DNA-binding domain"/>
    <property type="match status" value="1"/>
</dbReference>
<dbReference type="PANTHER" id="PTHR30136">
    <property type="entry name" value="HELIX-TURN-HELIX TRANSCRIPTIONAL REGULATOR, ICLR FAMILY"/>
    <property type="match status" value="1"/>
</dbReference>
<dbReference type="InterPro" id="IPR050707">
    <property type="entry name" value="HTH_MetabolicPath_Reg"/>
</dbReference>
<evidence type="ECO:0000313" key="6">
    <source>
        <dbReference type="EMBL" id="KMV17846.1"/>
    </source>
</evidence>
<reference evidence="6 7" key="1">
    <citation type="submission" date="2015-06" db="EMBL/GenBank/DDBJ databases">
        <title>Genome sequence of Mycobacterium conceptionense strain MLE.</title>
        <authorList>
            <person name="Greninger A.L."/>
            <person name="Cunningham G."/>
            <person name="Chiu C.Y."/>
            <person name="Miller S."/>
        </authorList>
    </citation>
    <scope>NUCLEOTIDE SEQUENCE [LARGE SCALE GENOMIC DNA]</scope>
    <source>
        <strain evidence="6 7">MLE</strain>
    </source>
</reference>
<evidence type="ECO:0000256" key="2">
    <source>
        <dbReference type="ARBA" id="ARBA00023125"/>
    </source>
</evidence>
<dbReference type="Pfam" id="PF09339">
    <property type="entry name" value="HTH_IclR"/>
    <property type="match status" value="1"/>
</dbReference>
<dbReference type="InterPro" id="IPR036388">
    <property type="entry name" value="WH-like_DNA-bd_sf"/>
</dbReference>
<name>A0A0J8U8V5_9MYCO</name>
<dbReference type="InterPro" id="IPR036390">
    <property type="entry name" value="WH_DNA-bd_sf"/>
</dbReference>